<comment type="subcellular location">
    <subcellularLocation>
        <location evidence="1">Cell membrane</location>
        <topology evidence="1">Multi-pass membrane protein</topology>
    </subcellularLocation>
</comment>
<dbReference type="EMBL" id="JAAXOT010000001">
    <property type="protein sequence ID" value="NKY54926.1"/>
    <property type="molecule type" value="Genomic_DNA"/>
</dbReference>
<dbReference type="SFLD" id="SFLDG00002">
    <property type="entry name" value="C1.7:_P-type_atpase_like"/>
    <property type="match status" value="1"/>
</dbReference>
<evidence type="ECO:0000259" key="12">
    <source>
        <dbReference type="Pfam" id="PF00689"/>
    </source>
</evidence>
<evidence type="ECO:0000256" key="3">
    <source>
        <dbReference type="ARBA" id="ARBA00022741"/>
    </source>
</evidence>
<dbReference type="InterPro" id="IPR036412">
    <property type="entry name" value="HAD-like_sf"/>
</dbReference>
<evidence type="ECO:0000313" key="13">
    <source>
        <dbReference type="EMBL" id="NKY54926.1"/>
    </source>
</evidence>
<organism evidence="13 14">
    <name type="scientific">Nocardia flavorosea</name>
    <dbReference type="NCBI Taxonomy" id="53429"/>
    <lineage>
        <taxon>Bacteria</taxon>
        <taxon>Bacillati</taxon>
        <taxon>Actinomycetota</taxon>
        <taxon>Actinomycetes</taxon>
        <taxon>Mycobacteriales</taxon>
        <taxon>Nocardiaceae</taxon>
        <taxon>Nocardia</taxon>
    </lineage>
</organism>
<dbReference type="Gene3D" id="3.40.50.1000">
    <property type="entry name" value="HAD superfamily/HAD-like"/>
    <property type="match status" value="1"/>
</dbReference>
<feature type="region of interest" description="Disordered" evidence="10">
    <location>
        <begin position="435"/>
        <end position="465"/>
    </location>
</feature>
<dbReference type="PRINTS" id="PR00120">
    <property type="entry name" value="HATPASE"/>
</dbReference>
<evidence type="ECO:0000256" key="4">
    <source>
        <dbReference type="ARBA" id="ARBA00022840"/>
    </source>
</evidence>
<dbReference type="SUPFAM" id="SSF81665">
    <property type="entry name" value="Calcium ATPase, transmembrane domain M"/>
    <property type="match status" value="1"/>
</dbReference>
<evidence type="ECO:0000256" key="10">
    <source>
        <dbReference type="SAM" id="MobiDB-lite"/>
    </source>
</evidence>
<dbReference type="Gene3D" id="2.70.150.10">
    <property type="entry name" value="Calcium-transporting ATPase, cytoplasmic transduction domain A"/>
    <property type="match status" value="1"/>
</dbReference>
<protein>
    <submittedName>
        <fullName evidence="13">Cation-translocating P-type ATPase</fullName>
    </submittedName>
</protein>
<evidence type="ECO:0000256" key="2">
    <source>
        <dbReference type="ARBA" id="ARBA00022692"/>
    </source>
</evidence>
<accession>A0A846Y5W0</accession>
<comment type="caution">
    <text evidence="13">The sequence shown here is derived from an EMBL/GenBank/DDBJ whole genome shotgun (WGS) entry which is preliminary data.</text>
</comment>
<dbReference type="InterPro" id="IPR008250">
    <property type="entry name" value="ATPase_P-typ_transduc_dom_A_sf"/>
</dbReference>
<sequence length="1561" mass="162909">MSPAVRSLLSPRLITTPVATVTGAMRSGAQRAVDTGLQVVETPVRTAEKMATTVASGIAPLLPGQNSGLRDDLTALLDPRDRRAQRRVAFSDDMATIEVQGLDDSHRSAVTGALEQHLGRLRGVQWWRVNAVTGRIVTALSSGADLDRLLAEIEEVERESEVADAGWSRAVEFPADREPVIAAAIEVAGDICAIAISAAGTVPPLRGFMRGVRSVAAFTDAQPRLRRHLEERLGSTRTDLLLAVANAAGSALGEGAAGGVTNLVADTVQRGFALTEAVARHAQWREWEADIVDAEHFRVDKPLPRFTRPADMPHGPVERVADETSAAALAGATTLAGLGRAGDIADALILGAPKAARAGREVYSATVSTTLSAAGVLTLHPAAWRRFDRLTAVVVDAESLATSRRVVLEAESSDPEWPDARVWSTAQRLLWEPEADTGADGHPLRLVHPQSGTRDRGTTSRPVERELRDGDKTVGRVLVGRELDPRAHGVLNAARRAGLRIVLAGHRDAAELRGLADEFVAARGSLSAHVQRLQQDGHAVAVLSTRAHKALDHADVAIGLIGCEGGGIHVPWSADLLCRNLEQVRRTLAAIGPARQVSERGRTLALSACSLTGLILAAAPAARSRTAPMIAANFAGLFNGAVTGLRAARPDVTGAPAPLLPWHALEPDEVLSRLPEPGKPAERQTGEPSGRGAIPNALAPVTGYLGHMRRELADPLTPVLGVGAVATAILGAPSDAVLLSSVLTVNAMISARQRQAAENELQELLEGERLTGRVIDRAEIGAAEPAGTEVPADCLEIGDVFVVRAGEVVPADARLLRTEDLEMDESGLTGESVTVPKGVEATPGAAVGDRACLVFEGTTVVSGSAVAVVVAVGTDTQAGRATAGAVPPDKGGVQAQLRSLTDRALPLTLTGGAIVTALGGLRGRTLRAAISDGVGVAVAAVPEGLPLVATVAQLAAARRLSRYGVLVRANRAVEALGRVDELCFDKTGTLTEGRLRLTALADLDEQWRPDSDSATARRLLRAAARACPEPDDGPVLHATDRAVLDAAAETLGSDAHRWDPLDEIPFESNRGYAAAFGQTAHKLRLMVKGAPEVVLPRCTRVRTGTKPDPALTEALRERADATVHDLAEQGLRVLVVARRDLPEHPRDMENAVEELTLLGFLGIADTPRPQTPYLVRALQDNGVGVRMITGDHPVTAAAVARQLGITVGTVTTGADLDELDDTERRELIERSTVFARIDPEQKVGIVTALRRSGHVVGMTGDGSNDAAAIRTADIGIGIAAHGSAAARNAADLVLTEPDPRALLHALVEGRSMWQRVADSVAVLVGGNAGEIAFTLFGTAVGGRAPLGTRQFLLVNLLTDMFPALALALAGGQEGVETQDDPDWVEQRARQLAAIPPASLGSDLIRTIAVRGVATATGASTAWLVGRYTGTQRRADTIGLVALIGTQLGQTLVAGYRSPLVWLTTAASGAVLGVVVMTPGLGAYFGCTPLGPIGWSVATTAAAGATAGSALLPRLLPSVEAGRAENPALPGGEQESLTQAKSAEPDEVEQDASPVSPPTGGS</sequence>
<dbReference type="Pfam" id="PF00689">
    <property type="entry name" value="Cation_ATPase_C"/>
    <property type="match status" value="1"/>
</dbReference>
<evidence type="ECO:0000256" key="7">
    <source>
        <dbReference type="ARBA" id="ARBA00023136"/>
    </source>
</evidence>
<dbReference type="InterPro" id="IPR059000">
    <property type="entry name" value="ATPase_P-type_domA"/>
</dbReference>
<dbReference type="Pfam" id="PF13246">
    <property type="entry name" value="Cation_ATPase"/>
    <property type="match status" value="1"/>
</dbReference>
<dbReference type="RefSeq" id="WP_157116149.1">
    <property type="nucleotide sequence ID" value="NZ_JAAXOT010000001.1"/>
</dbReference>
<dbReference type="SUPFAM" id="SSF56784">
    <property type="entry name" value="HAD-like"/>
    <property type="match status" value="1"/>
</dbReference>
<dbReference type="InterPro" id="IPR044492">
    <property type="entry name" value="P_typ_ATPase_HD_dom"/>
</dbReference>
<dbReference type="SFLD" id="SFLDF00027">
    <property type="entry name" value="p-type_atpase"/>
    <property type="match status" value="1"/>
</dbReference>
<evidence type="ECO:0000256" key="8">
    <source>
        <dbReference type="ARBA" id="ARBA00049360"/>
    </source>
</evidence>
<dbReference type="InterPro" id="IPR006068">
    <property type="entry name" value="ATPase_P-typ_cation-transptr_C"/>
</dbReference>
<evidence type="ECO:0000259" key="11">
    <source>
        <dbReference type="Pfam" id="PF00122"/>
    </source>
</evidence>
<dbReference type="Proteomes" id="UP000570678">
    <property type="component" value="Unassembled WGS sequence"/>
</dbReference>
<evidence type="ECO:0000256" key="6">
    <source>
        <dbReference type="ARBA" id="ARBA00022989"/>
    </source>
</evidence>
<keyword evidence="4" id="KW-0067">ATP-binding</keyword>
<feature type="region of interest" description="Disordered" evidence="10">
    <location>
        <begin position="672"/>
        <end position="694"/>
    </location>
</feature>
<dbReference type="SFLD" id="SFLDS00003">
    <property type="entry name" value="Haloacid_Dehalogenase"/>
    <property type="match status" value="1"/>
</dbReference>
<feature type="coiled-coil region" evidence="9">
    <location>
        <begin position="139"/>
        <end position="166"/>
    </location>
</feature>
<dbReference type="PANTHER" id="PTHR42861">
    <property type="entry name" value="CALCIUM-TRANSPORTING ATPASE"/>
    <property type="match status" value="1"/>
</dbReference>
<proteinExistence type="predicted"/>
<dbReference type="SUPFAM" id="SSF81653">
    <property type="entry name" value="Calcium ATPase, transduction domain A"/>
    <property type="match status" value="1"/>
</dbReference>
<feature type="domain" description="Cation-transporting P-type ATPase C-terminal" evidence="12">
    <location>
        <begin position="1344"/>
        <end position="1504"/>
    </location>
</feature>
<comment type="catalytic activity">
    <reaction evidence="8">
        <text>ATP + H2O = ADP + phosphate + H(+)</text>
        <dbReference type="Rhea" id="RHEA:13065"/>
        <dbReference type="ChEBI" id="CHEBI:15377"/>
        <dbReference type="ChEBI" id="CHEBI:15378"/>
        <dbReference type="ChEBI" id="CHEBI:30616"/>
        <dbReference type="ChEBI" id="CHEBI:43474"/>
        <dbReference type="ChEBI" id="CHEBI:456216"/>
    </reaction>
</comment>
<dbReference type="InterPro" id="IPR023299">
    <property type="entry name" value="ATPase_P-typ_cyto_dom_N"/>
</dbReference>
<evidence type="ECO:0000256" key="5">
    <source>
        <dbReference type="ARBA" id="ARBA00022967"/>
    </source>
</evidence>
<gene>
    <name evidence="13" type="ORF">HGA15_01880</name>
</gene>
<dbReference type="Gene3D" id="1.20.1110.10">
    <property type="entry name" value="Calcium-transporting ATPase, transmembrane domain"/>
    <property type="match status" value="1"/>
</dbReference>
<dbReference type="GO" id="GO:0005524">
    <property type="term" value="F:ATP binding"/>
    <property type="evidence" value="ECO:0007669"/>
    <property type="project" value="UniProtKB-KW"/>
</dbReference>
<dbReference type="PRINTS" id="PR00119">
    <property type="entry name" value="CATATPASE"/>
</dbReference>
<evidence type="ECO:0000256" key="9">
    <source>
        <dbReference type="SAM" id="Coils"/>
    </source>
</evidence>
<feature type="domain" description="P-type ATPase A" evidence="11">
    <location>
        <begin position="788"/>
        <end position="882"/>
    </location>
</feature>
<keyword evidence="2" id="KW-0812">Transmembrane</keyword>
<dbReference type="GO" id="GO:0016887">
    <property type="term" value="F:ATP hydrolysis activity"/>
    <property type="evidence" value="ECO:0007669"/>
    <property type="project" value="InterPro"/>
</dbReference>
<evidence type="ECO:0000256" key="1">
    <source>
        <dbReference type="ARBA" id="ARBA00004651"/>
    </source>
</evidence>
<feature type="region of interest" description="Disordered" evidence="10">
    <location>
        <begin position="1521"/>
        <end position="1561"/>
    </location>
</feature>
<evidence type="ECO:0000313" key="14">
    <source>
        <dbReference type="Proteomes" id="UP000570678"/>
    </source>
</evidence>
<reference evidence="13 14" key="1">
    <citation type="submission" date="2020-04" db="EMBL/GenBank/DDBJ databases">
        <title>MicrobeNet Type strains.</title>
        <authorList>
            <person name="Nicholson A.C."/>
        </authorList>
    </citation>
    <scope>NUCLEOTIDE SEQUENCE [LARGE SCALE GENOMIC DNA]</scope>
    <source>
        <strain evidence="13 14">JCM 3332</strain>
    </source>
</reference>
<dbReference type="NCBIfam" id="TIGR01494">
    <property type="entry name" value="ATPase_P-type"/>
    <property type="match status" value="2"/>
</dbReference>
<dbReference type="Pfam" id="PF00122">
    <property type="entry name" value="E1-E2_ATPase"/>
    <property type="match status" value="1"/>
</dbReference>
<keyword evidence="5" id="KW-1278">Translocase</keyword>
<dbReference type="InterPro" id="IPR023214">
    <property type="entry name" value="HAD_sf"/>
</dbReference>
<keyword evidence="3" id="KW-0547">Nucleotide-binding</keyword>
<dbReference type="InterPro" id="IPR023298">
    <property type="entry name" value="ATPase_P-typ_TM_dom_sf"/>
</dbReference>
<dbReference type="InterPro" id="IPR018303">
    <property type="entry name" value="ATPase_P-typ_P_site"/>
</dbReference>
<dbReference type="InterPro" id="IPR001757">
    <property type="entry name" value="P_typ_ATPase"/>
</dbReference>
<keyword evidence="14" id="KW-1185">Reference proteome</keyword>
<dbReference type="Gene3D" id="3.40.1110.10">
    <property type="entry name" value="Calcium-transporting ATPase, cytoplasmic domain N"/>
    <property type="match status" value="1"/>
</dbReference>
<keyword evidence="7" id="KW-0472">Membrane</keyword>
<name>A0A846Y5W0_9NOCA</name>
<keyword evidence="9" id="KW-0175">Coiled coil</keyword>
<keyword evidence="6" id="KW-1133">Transmembrane helix</keyword>
<feature type="compositionally biased region" description="Basic and acidic residues" evidence="10">
    <location>
        <begin position="453"/>
        <end position="465"/>
    </location>
</feature>
<dbReference type="GO" id="GO:0005886">
    <property type="term" value="C:plasma membrane"/>
    <property type="evidence" value="ECO:0007669"/>
    <property type="project" value="UniProtKB-SubCell"/>
</dbReference>
<dbReference type="PROSITE" id="PS00154">
    <property type="entry name" value="ATPASE_E1_E2"/>
    <property type="match status" value="1"/>
</dbReference>